<proteinExistence type="predicted"/>
<reference evidence="1" key="1">
    <citation type="submission" date="2018-02" db="EMBL/GenBank/DDBJ databases">
        <title>Rhizophora mucronata_Transcriptome.</title>
        <authorList>
            <person name="Meera S.P."/>
            <person name="Sreeshan A."/>
            <person name="Augustine A."/>
        </authorList>
    </citation>
    <scope>NUCLEOTIDE SEQUENCE</scope>
    <source>
        <tissue evidence="1">Leaf</tissue>
    </source>
</reference>
<dbReference type="EMBL" id="GGEC01087562">
    <property type="protein sequence ID" value="MBX68046.1"/>
    <property type="molecule type" value="Transcribed_RNA"/>
</dbReference>
<organism evidence="1">
    <name type="scientific">Rhizophora mucronata</name>
    <name type="common">Asiatic mangrove</name>
    <dbReference type="NCBI Taxonomy" id="61149"/>
    <lineage>
        <taxon>Eukaryota</taxon>
        <taxon>Viridiplantae</taxon>
        <taxon>Streptophyta</taxon>
        <taxon>Embryophyta</taxon>
        <taxon>Tracheophyta</taxon>
        <taxon>Spermatophyta</taxon>
        <taxon>Magnoliopsida</taxon>
        <taxon>eudicotyledons</taxon>
        <taxon>Gunneridae</taxon>
        <taxon>Pentapetalae</taxon>
        <taxon>rosids</taxon>
        <taxon>fabids</taxon>
        <taxon>Malpighiales</taxon>
        <taxon>Rhizophoraceae</taxon>
        <taxon>Rhizophora</taxon>
    </lineage>
</organism>
<sequence>MSIQNHACHSHKIKGMIRKLPLSPSQWKVKTETLTKHQISTNPQEYSTVYYLPIASSKHGEPPPKTRF</sequence>
<accession>A0A2P2QM31</accession>
<evidence type="ECO:0000313" key="1">
    <source>
        <dbReference type="EMBL" id="MBX68046.1"/>
    </source>
</evidence>
<dbReference type="AlphaFoldDB" id="A0A2P2QM31"/>
<protein>
    <submittedName>
        <fullName evidence="1">Uncharacterized protein</fullName>
    </submittedName>
</protein>
<name>A0A2P2QM31_RHIMU</name>